<feature type="domain" description="TIR" evidence="1">
    <location>
        <begin position="3"/>
        <end position="153"/>
    </location>
</feature>
<dbReference type="PROSITE" id="PS50104">
    <property type="entry name" value="TIR"/>
    <property type="match status" value="1"/>
</dbReference>
<dbReference type="Pfam" id="PF13676">
    <property type="entry name" value="TIR_2"/>
    <property type="match status" value="1"/>
</dbReference>
<dbReference type="InterPro" id="IPR037215">
    <property type="entry name" value="GUN4-like_sf"/>
</dbReference>
<dbReference type="Proteomes" id="UP001199525">
    <property type="component" value="Unassembled WGS sequence"/>
</dbReference>
<sequence length="512" mass="59658">MTYEYHVFISHSSKDKEGFVGPLAEELRKKNYNVWYDEFSLKLGDKLPKEIDEALSKSRYGIVVLSPNFFGKKIDKEIDKEIEWTYYELNSLMCREQDGTKVILPIWHGGVNEKNVEQYFTKNPDFAKKLVEMLGVYSSLGIDKVVSKIIEILELDDLSSACGVNYNRLSKLLADGNWKEADRETYLRMLQIMEIKEGQGLWDTKVKVFPCTDLRTIDQLWVKHSNGRFGFSVQKEIYLNVGGNLNNYEFTLETTKVLIKFADCVGWVKGEEWDINWIEYGEGKFNIQEASLGHFPLRIYFTRAVLFSKEMQEGLPEETRNNIVWADATFVPHFARRLVDCNIYPIGEIRGEIKSPRTDYLEYHYLMAALGHKEWKAADSITYSMMLEVLGLNEDDKISSNGLSKFPQVVLDRIDNYWRELSDNRFGFSVQKKIYLEVGGKVDGKYDERAFTRFAERVGWTKRKDLIVKDWNDLIFNTDAPEGHLPALVWWGLLPGRKMRILFSRIREYPPD</sequence>
<dbReference type="PANTHER" id="PTHR34800:SF1">
    <property type="entry name" value="TETRAPYRROLE-BINDING PROTEIN, CHLOROPLASTIC"/>
    <property type="match status" value="1"/>
</dbReference>
<dbReference type="SUPFAM" id="SSF52200">
    <property type="entry name" value="Toll/Interleukin receptor TIR domain"/>
    <property type="match status" value="1"/>
</dbReference>
<dbReference type="Gene3D" id="3.40.50.10140">
    <property type="entry name" value="Toll/interleukin-1 receptor homology (TIR) domain"/>
    <property type="match status" value="1"/>
</dbReference>
<reference evidence="2 3" key="1">
    <citation type="journal article" date="2021" name="Microorganisms">
        <title>Genome Evolution of Filamentous Cyanobacterium Nostoc Species: From Facultative Symbiosis to Free Living.</title>
        <authorList>
            <person name="Huo D."/>
            <person name="Li H."/>
            <person name="Cai F."/>
            <person name="Guo X."/>
            <person name="Qiao Z."/>
            <person name="Wang W."/>
            <person name="Yu G."/>
            <person name="Li R."/>
        </authorList>
    </citation>
    <scope>NUCLEOTIDE SEQUENCE [LARGE SCALE GENOMIC DNA]</scope>
    <source>
        <strain evidence="2 3">CHAB 5714</strain>
    </source>
</reference>
<organism evidence="2 3">
    <name type="scientific">Nostoc favosum CHAB5714</name>
    <dbReference type="NCBI Taxonomy" id="2780399"/>
    <lineage>
        <taxon>Bacteria</taxon>
        <taxon>Bacillati</taxon>
        <taxon>Cyanobacteriota</taxon>
        <taxon>Cyanophyceae</taxon>
        <taxon>Nostocales</taxon>
        <taxon>Nostocaceae</taxon>
        <taxon>Nostoc</taxon>
        <taxon>Nostoc favosum</taxon>
    </lineage>
</organism>
<dbReference type="EMBL" id="JAIVFQ010000051">
    <property type="protein sequence ID" value="MCC5602474.1"/>
    <property type="molecule type" value="Genomic_DNA"/>
</dbReference>
<dbReference type="InterPro" id="IPR000157">
    <property type="entry name" value="TIR_dom"/>
</dbReference>
<evidence type="ECO:0000259" key="1">
    <source>
        <dbReference type="PROSITE" id="PS50104"/>
    </source>
</evidence>
<accession>A0ABS8IFC5</accession>
<dbReference type="InterPro" id="IPR035897">
    <property type="entry name" value="Toll_tir_struct_dom_sf"/>
</dbReference>
<dbReference type="SMART" id="SM00255">
    <property type="entry name" value="TIR"/>
    <property type="match status" value="1"/>
</dbReference>
<evidence type="ECO:0000313" key="3">
    <source>
        <dbReference type="Proteomes" id="UP001199525"/>
    </source>
</evidence>
<dbReference type="Gene3D" id="1.10.10.1770">
    <property type="entry name" value="Gun4-like"/>
    <property type="match status" value="2"/>
</dbReference>
<protein>
    <submittedName>
        <fullName evidence="2">GUN4 domain-containing protein</fullName>
    </submittedName>
</protein>
<evidence type="ECO:0000313" key="2">
    <source>
        <dbReference type="EMBL" id="MCC5602474.1"/>
    </source>
</evidence>
<dbReference type="Pfam" id="PF05419">
    <property type="entry name" value="GUN4"/>
    <property type="match status" value="2"/>
</dbReference>
<name>A0ABS8IFC5_9NOSO</name>
<dbReference type="PANTHER" id="PTHR34800">
    <property type="entry name" value="TETRAPYRROLE-BINDING PROTEIN, CHLOROPLASTIC"/>
    <property type="match status" value="1"/>
</dbReference>
<keyword evidence="3" id="KW-1185">Reference proteome</keyword>
<dbReference type="Gene3D" id="1.25.40.620">
    <property type="match status" value="2"/>
</dbReference>
<dbReference type="SUPFAM" id="SSF140869">
    <property type="entry name" value="GUN4-like"/>
    <property type="match status" value="2"/>
</dbReference>
<dbReference type="InterPro" id="IPR008629">
    <property type="entry name" value="GUN4-like"/>
</dbReference>
<proteinExistence type="predicted"/>
<dbReference type="RefSeq" id="WP_229488039.1">
    <property type="nucleotide sequence ID" value="NZ_JAIVFQ010000051.1"/>
</dbReference>
<comment type="caution">
    <text evidence="2">The sequence shown here is derived from an EMBL/GenBank/DDBJ whole genome shotgun (WGS) entry which is preliminary data.</text>
</comment>
<gene>
    <name evidence="2" type="ORF">LC586_25610</name>
</gene>
<dbReference type="CDD" id="cd16383">
    <property type="entry name" value="GUN4"/>
    <property type="match status" value="2"/>
</dbReference>